<gene>
    <name evidence="7" type="ORF">SAMN04490244_111109</name>
</gene>
<reference evidence="7 8" key="1">
    <citation type="submission" date="2016-10" db="EMBL/GenBank/DDBJ databases">
        <authorList>
            <person name="de Groot N.N."/>
        </authorList>
    </citation>
    <scope>NUCLEOTIDE SEQUENCE [LARGE SCALE GENOMIC DNA]</scope>
    <source>
        <strain evidence="7 8">DSM 23042</strain>
    </source>
</reference>
<dbReference type="GO" id="GO:0004022">
    <property type="term" value="F:alcohol dehydrogenase (NAD+) activity"/>
    <property type="evidence" value="ECO:0007669"/>
    <property type="project" value="TreeGrafter"/>
</dbReference>
<dbReference type="EMBL" id="FOGU01000011">
    <property type="protein sequence ID" value="SES34782.1"/>
    <property type="molecule type" value="Genomic_DNA"/>
</dbReference>
<keyword evidence="3" id="KW-0560">Oxidoreductase</keyword>
<dbReference type="Proteomes" id="UP000198885">
    <property type="component" value="Unassembled WGS sequence"/>
</dbReference>
<dbReference type="SUPFAM" id="SSF56796">
    <property type="entry name" value="Dehydroquinate synthase-like"/>
    <property type="match status" value="1"/>
</dbReference>
<dbReference type="Pfam" id="PF25137">
    <property type="entry name" value="ADH_Fe_C"/>
    <property type="match status" value="1"/>
</dbReference>
<keyword evidence="8" id="KW-1185">Reference proteome</keyword>
<dbReference type="OrthoDB" id="9815791at2"/>
<evidence type="ECO:0000313" key="8">
    <source>
        <dbReference type="Proteomes" id="UP000198885"/>
    </source>
</evidence>
<evidence type="ECO:0000256" key="3">
    <source>
        <dbReference type="ARBA" id="ARBA00023002"/>
    </source>
</evidence>
<dbReference type="InterPro" id="IPR018211">
    <property type="entry name" value="ADH_Fe_CS"/>
</dbReference>
<name>A0A1H9WLI7_9RHOB</name>
<dbReference type="AlphaFoldDB" id="A0A1H9WLI7"/>
<proteinExistence type="inferred from homology"/>
<dbReference type="STRING" id="641238.SAMN04490244_111109"/>
<dbReference type="Pfam" id="PF00465">
    <property type="entry name" value="Fe-ADH"/>
    <property type="match status" value="1"/>
</dbReference>
<evidence type="ECO:0000256" key="1">
    <source>
        <dbReference type="ARBA" id="ARBA00001962"/>
    </source>
</evidence>
<dbReference type="PROSITE" id="PS00913">
    <property type="entry name" value="ADH_IRON_1"/>
    <property type="match status" value="1"/>
</dbReference>
<comment type="similarity">
    <text evidence="2">Belongs to the iron-containing alcohol dehydrogenase family.</text>
</comment>
<dbReference type="CDD" id="cd08183">
    <property type="entry name" value="Fe-ADH-like"/>
    <property type="match status" value="1"/>
</dbReference>
<dbReference type="PANTHER" id="PTHR11496:SF102">
    <property type="entry name" value="ALCOHOL DEHYDROGENASE 4"/>
    <property type="match status" value="1"/>
</dbReference>
<dbReference type="InterPro" id="IPR039697">
    <property type="entry name" value="Alcohol_dehydrogenase_Fe"/>
</dbReference>
<dbReference type="Gene3D" id="1.20.1090.10">
    <property type="entry name" value="Dehydroquinate synthase-like - alpha domain"/>
    <property type="match status" value="1"/>
</dbReference>
<evidence type="ECO:0000256" key="4">
    <source>
        <dbReference type="ARBA" id="ARBA00023027"/>
    </source>
</evidence>
<dbReference type="InterPro" id="IPR001670">
    <property type="entry name" value="ADH_Fe/GldA"/>
</dbReference>
<protein>
    <submittedName>
        <fullName evidence="7">Uncharacterized protein</fullName>
    </submittedName>
</protein>
<evidence type="ECO:0000256" key="2">
    <source>
        <dbReference type="ARBA" id="ARBA00007358"/>
    </source>
</evidence>
<dbReference type="Gene3D" id="3.40.50.1970">
    <property type="match status" value="1"/>
</dbReference>
<dbReference type="InterPro" id="IPR056798">
    <property type="entry name" value="ADH_Fe_C"/>
</dbReference>
<feature type="domain" description="Alcohol dehydrogenase iron-type/glycerol dehydrogenase GldA" evidence="5">
    <location>
        <begin position="13"/>
        <end position="178"/>
    </location>
</feature>
<comment type="cofactor">
    <cofactor evidence="1">
        <name>Fe cation</name>
        <dbReference type="ChEBI" id="CHEBI:24875"/>
    </cofactor>
</comment>
<dbReference type="GO" id="GO:0046872">
    <property type="term" value="F:metal ion binding"/>
    <property type="evidence" value="ECO:0007669"/>
    <property type="project" value="InterPro"/>
</dbReference>
<evidence type="ECO:0000259" key="5">
    <source>
        <dbReference type="Pfam" id="PF00465"/>
    </source>
</evidence>
<organism evidence="7 8">
    <name type="scientific">Tranquillimonas rosea</name>
    <dbReference type="NCBI Taxonomy" id="641238"/>
    <lineage>
        <taxon>Bacteria</taxon>
        <taxon>Pseudomonadati</taxon>
        <taxon>Pseudomonadota</taxon>
        <taxon>Alphaproteobacteria</taxon>
        <taxon>Rhodobacterales</taxon>
        <taxon>Roseobacteraceae</taxon>
        <taxon>Tranquillimonas</taxon>
    </lineage>
</organism>
<evidence type="ECO:0000313" key="7">
    <source>
        <dbReference type="EMBL" id="SES34782.1"/>
    </source>
</evidence>
<evidence type="ECO:0000259" key="6">
    <source>
        <dbReference type="Pfam" id="PF25137"/>
    </source>
</evidence>
<keyword evidence="4" id="KW-0520">NAD</keyword>
<dbReference type="RefSeq" id="WP_092695749.1">
    <property type="nucleotide sequence ID" value="NZ_FOGU01000011.1"/>
</dbReference>
<dbReference type="PANTHER" id="PTHR11496">
    <property type="entry name" value="ALCOHOL DEHYDROGENASE"/>
    <property type="match status" value="1"/>
</dbReference>
<accession>A0A1H9WLI7</accession>
<sequence>MTLAPFAFRTAATIRFGRGTAPEAVGAALAHGTRVLVVHGRTAARADWLVTALQEAGAEVHRIACAGEPDLAALEAATDTARVGGVQVVIGLGGGAALDLAKAAAALAPSTSEAVEHLEIVGSGRPLDTDPLPFIAVPTTAGTGSEVTKNAVIGIPDHARKVSLRDERMLARLAIVDPALTDGLPNGVTLASGLDAVTQVIEPYLSHRATPLTDAICADAIPRGAAALTRLMRGEDAGARDEMAYVSLCGGVALANAGLGAVHGFAGVLGGRTGAPHGEICASLLPHVLTAHAARAGDDPALSRRLDAVRGWLAGALDVAPAEAFDTLAVWSRRAGIRGLGAMGVAAADLDEIVEASAQSSSMKANPYPPEPQALRAILEQALG</sequence>
<feature type="domain" description="Fe-containing alcohol dehydrogenase-like C-terminal" evidence="6">
    <location>
        <begin position="189"/>
        <end position="382"/>
    </location>
</feature>